<comment type="caution">
    <text evidence="2">The sequence shown here is derived from an EMBL/GenBank/DDBJ whole genome shotgun (WGS) entry which is preliminary data.</text>
</comment>
<evidence type="ECO:0008006" key="4">
    <source>
        <dbReference type="Google" id="ProtNLM"/>
    </source>
</evidence>
<evidence type="ECO:0000313" key="3">
    <source>
        <dbReference type="Proteomes" id="UP000319619"/>
    </source>
</evidence>
<dbReference type="Gene3D" id="3.30.700.10">
    <property type="entry name" value="Glycoprotein, Type 4 Pilin"/>
    <property type="match status" value="1"/>
</dbReference>
<feature type="signal peptide" evidence="1">
    <location>
        <begin position="1"/>
        <end position="28"/>
    </location>
</feature>
<accession>A0A532URN9</accession>
<dbReference type="AlphaFoldDB" id="A0A532URN9"/>
<name>A0A532URN9_UNCL8</name>
<dbReference type="EMBL" id="NJBN01000012">
    <property type="protein sequence ID" value="TKJ37599.1"/>
    <property type="molecule type" value="Genomic_DNA"/>
</dbReference>
<organism evidence="2 3">
    <name type="scientific">candidate division LCP-89 bacterium B3_LCP</name>
    <dbReference type="NCBI Taxonomy" id="2012998"/>
    <lineage>
        <taxon>Bacteria</taxon>
        <taxon>Pseudomonadati</taxon>
        <taxon>Bacteria division LCP-89</taxon>
    </lineage>
</organism>
<sequence length="130" mass="14824">MRRYLISFILLAALTVSLMQGCAGTRKAEQVKLRAQRVQATLTDIAEALEKYQQDKGYFPKGMATLRNARYLSIMPDLEREWKFEYFTDGGNVMMVEAVSRSSMPDGSGHRITYRVPSDVWEGYGITEFP</sequence>
<reference evidence="2 3" key="1">
    <citation type="submission" date="2017-06" db="EMBL/GenBank/DDBJ databases">
        <title>Novel microbial phyla capable of carbon fixation and sulfur reduction in deep-sea sediments.</title>
        <authorList>
            <person name="Huang J."/>
            <person name="Baker B."/>
            <person name="Wang Y."/>
        </authorList>
    </citation>
    <scope>NUCLEOTIDE SEQUENCE [LARGE SCALE GENOMIC DNA]</scope>
    <source>
        <strain evidence="2">B3_LCP</strain>
    </source>
</reference>
<proteinExistence type="predicted"/>
<evidence type="ECO:0000313" key="2">
    <source>
        <dbReference type="EMBL" id="TKJ37599.1"/>
    </source>
</evidence>
<gene>
    <name evidence="2" type="ORF">CEE37_13885</name>
</gene>
<dbReference type="Proteomes" id="UP000319619">
    <property type="component" value="Unassembled WGS sequence"/>
</dbReference>
<protein>
    <recommendedName>
        <fullName evidence="4">Type II secretion system protein GspG C-terminal domain-containing protein</fullName>
    </recommendedName>
</protein>
<feature type="chain" id="PRO_5021802188" description="Type II secretion system protein GspG C-terminal domain-containing protein" evidence="1">
    <location>
        <begin position="29"/>
        <end position="130"/>
    </location>
</feature>
<keyword evidence="1" id="KW-0732">Signal</keyword>
<dbReference type="PROSITE" id="PS51257">
    <property type="entry name" value="PROKAR_LIPOPROTEIN"/>
    <property type="match status" value="1"/>
</dbReference>
<evidence type="ECO:0000256" key="1">
    <source>
        <dbReference type="SAM" id="SignalP"/>
    </source>
</evidence>